<dbReference type="Gene3D" id="3.30.2410.10">
    <property type="entry name" value="Hect, E3 ligase catalytic domain"/>
    <property type="match status" value="1"/>
</dbReference>
<dbReference type="InterPro" id="IPR044611">
    <property type="entry name" value="E3A/B/C-like"/>
</dbReference>
<dbReference type="EC" id="2.3.2.26" evidence="2"/>
<dbReference type="InterPro" id="IPR000569">
    <property type="entry name" value="HECT_dom"/>
</dbReference>
<feature type="region of interest" description="Disordered" evidence="6">
    <location>
        <begin position="334"/>
        <end position="355"/>
    </location>
</feature>
<keyword evidence="3" id="KW-0808">Transferase</keyword>
<dbReference type="GO" id="GO:0006511">
    <property type="term" value="P:ubiquitin-dependent protein catabolic process"/>
    <property type="evidence" value="ECO:0007669"/>
    <property type="project" value="TreeGrafter"/>
</dbReference>
<evidence type="ECO:0000256" key="6">
    <source>
        <dbReference type="SAM" id="MobiDB-lite"/>
    </source>
</evidence>
<feature type="active site" description="Glycyl thioester intermediate" evidence="5">
    <location>
        <position position="981"/>
    </location>
</feature>
<dbReference type="FunFam" id="3.30.2160.10:FF:000002">
    <property type="entry name" value="Putative Ubiquitin-protein ligase E3C"/>
    <property type="match status" value="1"/>
</dbReference>
<dbReference type="PROSITE" id="PS50237">
    <property type="entry name" value="HECT"/>
    <property type="match status" value="1"/>
</dbReference>
<accession>A0A4S4LW00</accession>
<dbReference type="EMBL" id="SGPL01000145">
    <property type="protein sequence ID" value="THH16719.1"/>
    <property type="molecule type" value="Genomic_DNA"/>
</dbReference>
<dbReference type="GO" id="GO:0000209">
    <property type="term" value="P:protein polyubiquitination"/>
    <property type="evidence" value="ECO:0007669"/>
    <property type="project" value="InterPro"/>
</dbReference>
<evidence type="ECO:0000256" key="3">
    <source>
        <dbReference type="ARBA" id="ARBA00022679"/>
    </source>
</evidence>
<dbReference type="Pfam" id="PF00632">
    <property type="entry name" value="HECT"/>
    <property type="match status" value="1"/>
</dbReference>
<evidence type="ECO:0000256" key="2">
    <source>
        <dbReference type="ARBA" id="ARBA00012485"/>
    </source>
</evidence>
<comment type="caution">
    <text evidence="8">The sequence shown here is derived from an EMBL/GenBank/DDBJ whole genome shotgun (WGS) entry which is preliminary data.</text>
</comment>
<evidence type="ECO:0000256" key="1">
    <source>
        <dbReference type="ARBA" id="ARBA00000885"/>
    </source>
</evidence>
<feature type="domain" description="HECT" evidence="7">
    <location>
        <begin position="677"/>
        <end position="1013"/>
    </location>
</feature>
<organism evidence="8 9">
    <name type="scientific">Bondarzewia mesenterica</name>
    <dbReference type="NCBI Taxonomy" id="1095465"/>
    <lineage>
        <taxon>Eukaryota</taxon>
        <taxon>Fungi</taxon>
        <taxon>Dikarya</taxon>
        <taxon>Basidiomycota</taxon>
        <taxon>Agaricomycotina</taxon>
        <taxon>Agaricomycetes</taxon>
        <taxon>Russulales</taxon>
        <taxon>Bondarzewiaceae</taxon>
        <taxon>Bondarzewia</taxon>
    </lineage>
</organism>
<dbReference type="GO" id="GO:0061630">
    <property type="term" value="F:ubiquitin protein ligase activity"/>
    <property type="evidence" value="ECO:0007669"/>
    <property type="project" value="UniProtKB-EC"/>
</dbReference>
<protein>
    <recommendedName>
        <fullName evidence="2">HECT-type E3 ubiquitin transferase</fullName>
        <ecNumber evidence="2">2.3.2.26</ecNumber>
    </recommendedName>
</protein>
<dbReference type="CDD" id="cd00078">
    <property type="entry name" value="HECTc"/>
    <property type="match status" value="1"/>
</dbReference>
<comment type="catalytic activity">
    <reaction evidence="1">
        <text>S-ubiquitinyl-[E2 ubiquitin-conjugating enzyme]-L-cysteine + [acceptor protein]-L-lysine = [E2 ubiquitin-conjugating enzyme]-L-cysteine + N(6)-ubiquitinyl-[acceptor protein]-L-lysine.</text>
        <dbReference type="EC" id="2.3.2.26"/>
    </reaction>
</comment>
<dbReference type="CDD" id="cd23766">
    <property type="entry name" value="IQCG"/>
    <property type="match status" value="1"/>
</dbReference>
<dbReference type="SUPFAM" id="SSF56204">
    <property type="entry name" value="Hect, E3 ligase catalytic domain"/>
    <property type="match status" value="1"/>
</dbReference>
<keyword evidence="4 5" id="KW-0833">Ubl conjugation pathway</keyword>
<evidence type="ECO:0000256" key="5">
    <source>
        <dbReference type="PROSITE-ProRule" id="PRU00104"/>
    </source>
</evidence>
<dbReference type="Proteomes" id="UP000310158">
    <property type="component" value="Unassembled WGS sequence"/>
</dbReference>
<dbReference type="SMART" id="SM00119">
    <property type="entry name" value="HECTc"/>
    <property type="match status" value="1"/>
</dbReference>
<dbReference type="FunFam" id="3.30.2410.10:FF:000011">
    <property type="entry name" value="Putative Ubiquitin-protein ligase E3C"/>
    <property type="match status" value="1"/>
</dbReference>
<evidence type="ECO:0000313" key="8">
    <source>
        <dbReference type="EMBL" id="THH16719.1"/>
    </source>
</evidence>
<gene>
    <name evidence="8" type="ORF">EW146_g3984</name>
</gene>
<dbReference type="InterPro" id="IPR035983">
    <property type="entry name" value="Hect_E3_ubiquitin_ligase"/>
</dbReference>
<dbReference type="PANTHER" id="PTHR45700:SF2">
    <property type="entry name" value="UBIQUITIN-PROTEIN LIGASE E3C"/>
    <property type="match status" value="1"/>
</dbReference>
<keyword evidence="9" id="KW-1185">Reference proteome</keyword>
<dbReference type="Gene3D" id="3.30.2160.10">
    <property type="entry name" value="Hect, E3 ligase catalytic domain"/>
    <property type="match status" value="1"/>
</dbReference>
<dbReference type="OrthoDB" id="8068875at2759"/>
<evidence type="ECO:0000313" key="9">
    <source>
        <dbReference type="Proteomes" id="UP000310158"/>
    </source>
</evidence>
<dbReference type="PROSITE" id="PS50096">
    <property type="entry name" value="IQ"/>
    <property type="match status" value="1"/>
</dbReference>
<dbReference type="Gene3D" id="3.90.1750.10">
    <property type="entry name" value="Hect, E3 ligase catalytic domains"/>
    <property type="match status" value="1"/>
</dbReference>
<evidence type="ECO:0000259" key="7">
    <source>
        <dbReference type="PROSITE" id="PS50237"/>
    </source>
</evidence>
<proteinExistence type="predicted"/>
<sequence>MIPLFDQEKRRSINLGGISSASTQTAILHRAKAQRSERQDSRRRLESAVRIQAWWRGVHQSREVKQQLKQKFEKDVLGISGLRCLALIGRDDEVLGKWSEAIVSGGKQYFFQQAYGPQRQSWLVLTRRASLLILQSVADHPQSSHAVAHLRVLDMLLSTSVTTKALGPQGSDISIEITKYLLHHDLFRYFSKAIMGIPVEEKSSPSLPVLVPLLTHPFSSFNAFPYLYSQSLMQLFEHILSIPLLPNRISIASLSTFSARLPIVSSLNDISLAHLVFELPTDRKIHLVSNLVTFLTPRYPKLTAPGLIAYLSILTSLLDSLPIHALEPPSLRKSTAVNRGDELGSSSEDEDDAPRVTAVQSFAPPAPPLPPLDSRTLKRLQNMISLSHLSSILKATQNYPSSRPELYSFLLTLCTIWPERADGILSALVVSTNGALVRELYRFYVRSSPLGRDDNAVALMDPVHAPSWPPLVFLTDLYTQSLLTMGDDEFFSSVTAASTAARNPLTLDELTSFSRQLLNIAFILYWREDQTNVQQGGVPGIKLNWEGVREKVTKCLQAIHARDSRKQFTPPGHWLVSSQIDLSSFIEAAIFEEQQLTQPVGSRPLTKRQISYLSPRLGILNNIPFAIPFEVRVSIFRHFVANDMVNRGINRFQYPETKTRAKVRRGHIAEDGFDKLGDADLRMPIEITFIDQFGYPEAGIDGGGVFKEFLTDLCKEAFDSDRGLWLANKQNELYPNPHSYATDPHNLNWYRFIGRILGKALYEGILIDVVFASFFLAKWLGKQSFLDDLASLDPDLYHGLIFLKHYHGNHEDLSLNFAVTEEEFGVAKTIDLCPNGSNMPVTSDNKLEYIYRMSHYRLTKQIKRQSEAFFEGLSDIIDPKWLRMFNQQELQVLLGGVDSPVDLDDLREHTNYGGLYDDNQQTVVAFWKVVNTFDHEQRRALLRFVTSVGRPPLLGFKELVPNFSIRAAGTDETRLPTSSTCVNLLKLPMYQSEHVLREKLLQAIYAGAGFDLS</sequence>
<name>A0A4S4LW00_9AGAM</name>
<evidence type="ECO:0000256" key="4">
    <source>
        <dbReference type="ARBA" id="ARBA00022786"/>
    </source>
</evidence>
<dbReference type="PANTHER" id="PTHR45700">
    <property type="entry name" value="UBIQUITIN-PROTEIN LIGASE E3C"/>
    <property type="match status" value="1"/>
</dbReference>
<reference evidence="8 9" key="1">
    <citation type="submission" date="2019-02" db="EMBL/GenBank/DDBJ databases">
        <title>Genome sequencing of the rare red list fungi Bondarzewia mesenterica.</title>
        <authorList>
            <person name="Buettner E."/>
            <person name="Kellner H."/>
        </authorList>
    </citation>
    <scope>NUCLEOTIDE SEQUENCE [LARGE SCALE GENOMIC DNA]</scope>
    <source>
        <strain evidence="8 9">DSM 108281</strain>
    </source>
</reference>
<dbReference type="AlphaFoldDB" id="A0A4S4LW00"/>